<dbReference type="EC" id="2.3.1.-" evidence="3"/>
<dbReference type="EMBL" id="CP159872">
    <property type="protein sequence ID" value="XCM78337.1"/>
    <property type="molecule type" value="Genomic_DNA"/>
</dbReference>
<dbReference type="RefSeq" id="WP_354638143.1">
    <property type="nucleotide sequence ID" value="NZ_CP159872.1"/>
</dbReference>
<proteinExistence type="predicted"/>
<feature type="domain" description="N-acetyltransferase" evidence="2">
    <location>
        <begin position="140"/>
        <end position="271"/>
    </location>
</feature>
<sequence>MIDRLHPADRAVGGTVPPRPGPRDLIRNSNPLLDAWFRPETPGPGTLAAHVLLTGCGSVWTDRPVSPRAALVHCGPQRVLRGDPRFLTPDVLLPLGHGQFSASDRFLPLFGRTFTQVFPWVRMVCTQQRRPVRRGLPPGVRVRRLGPADAVHLDTLGADLRWIAETWESTGALASAGAAWGAFADDRLVSLAVGYLHGLAHEDLAVATVPGHRRQGLALACVRAACAAVRRSGRTPTWTVPRSNGPSRALAAAAGFVPVGAEVVYWVGPAA</sequence>
<dbReference type="KEGG" id="kcm:ABWK59_05030"/>
<reference evidence="3" key="1">
    <citation type="submission" date="2024-06" db="EMBL/GenBank/DDBJ databases">
        <title>The genome sequences of Kitasatospora sp. strain HUAS MG31.</title>
        <authorList>
            <person name="Mo P."/>
        </authorList>
    </citation>
    <scope>NUCLEOTIDE SEQUENCE</scope>
    <source>
        <strain evidence="3">HUAS MG31</strain>
    </source>
</reference>
<name>A0AAU8JQ00_9ACTN</name>
<dbReference type="InterPro" id="IPR016181">
    <property type="entry name" value="Acyl_CoA_acyltransferase"/>
</dbReference>
<dbReference type="InterPro" id="IPR027365">
    <property type="entry name" value="GNAT_acetyltra_YdfB-like"/>
</dbReference>
<dbReference type="AlphaFoldDB" id="A0AAU8JQ00"/>
<keyword evidence="3" id="KW-0808">Transferase</keyword>
<dbReference type="PROSITE" id="PS51186">
    <property type="entry name" value="GNAT"/>
    <property type="match status" value="1"/>
</dbReference>
<dbReference type="SUPFAM" id="SSF55729">
    <property type="entry name" value="Acyl-CoA N-acyltransferases (Nat)"/>
    <property type="match status" value="1"/>
</dbReference>
<evidence type="ECO:0000259" key="2">
    <source>
        <dbReference type="PROSITE" id="PS51186"/>
    </source>
</evidence>
<organism evidence="3">
    <name type="scientific">Kitasatospora camelliae</name>
    <dbReference type="NCBI Taxonomy" id="3156397"/>
    <lineage>
        <taxon>Bacteria</taxon>
        <taxon>Bacillati</taxon>
        <taxon>Actinomycetota</taxon>
        <taxon>Actinomycetes</taxon>
        <taxon>Kitasatosporales</taxon>
        <taxon>Streptomycetaceae</taxon>
        <taxon>Kitasatospora</taxon>
    </lineage>
</organism>
<evidence type="ECO:0000256" key="1">
    <source>
        <dbReference type="SAM" id="MobiDB-lite"/>
    </source>
</evidence>
<dbReference type="Pfam" id="PF12746">
    <property type="entry name" value="GNAT_acetyltran"/>
    <property type="match status" value="1"/>
</dbReference>
<gene>
    <name evidence="3" type="ORF">ABWK59_05030</name>
</gene>
<dbReference type="GO" id="GO:0016747">
    <property type="term" value="F:acyltransferase activity, transferring groups other than amino-acyl groups"/>
    <property type="evidence" value="ECO:0007669"/>
    <property type="project" value="InterPro"/>
</dbReference>
<dbReference type="Gene3D" id="3.40.630.30">
    <property type="match status" value="1"/>
</dbReference>
<accession>A0AAU8JQ00</accession>
<feature type="region of interest" description="Disordered" evidence="1">
    <location>
        <begin position="1"/>
        <end position="25"/>
    </location>
</feature>
<protein>
    <submittedName>
        <fullName evidence="3">GNAT family N-acetyltransferase</fullName>
        <ecNumber evidence="3">2.3.1.-</ecNumber>
    </submittedName>
</protein>
<evidence type="ECO:0000313" key="3">
    <source>
        <dbReference type="EMBL" id="XCM78337.1"/>
    </source>
</evidence>
<dbReference type="InterPro" id="IPR000182">
    <property type="entry name" value="GNAT_dom"/>
</dbReference>
<keyword evidence="3" id="KW-0012">Acyltransferase</keyword>